<dbReference type="SFLD" id="SFLDG01129">
    <property type="entry name" value="C1.5:_HAD__Beta-PGM__Phosphata"/>
    <property type="match status" value="1"/>
</dbReference>
<dbReference type="GO" id="GO:1990738">
    <property type="term" value="F:pseudouridine 5'-phosphatase activity"/>
    <property type="evidence" value="ECO:0007669"/>
    <property type="project" value="UniProtKB-EC"/>
</dbReference>
<keyword evidence="4" id="KW-0378">Hydrolase</keyword>
<comment type="caution">
    <text evidence="9">The sequence shown here is derived from an EMBL/GenBank/DDBJ whole genome shotgun (WGS) entry which is preliminary data.</text>
</comment>
<dbReference type="PANTHER" id="PTHR18901:SF38">
    <property type="entry name" value="PSEUDOURIDINE-5'-PHOSPHATASE"/>
    <property type="match status" value="1"/>
</dbReference>
<evidence type="ECO:0000256" key="8">
    <source>
        <dbReference type="ARBA" id="ARBA00083904"/>
    </source>
</evidence>
<name>A0AAV2T439_CALDB</name>
<evidence type="ECO:0000313" key="9">
    <source>
        <dbReference type="EMBL" id="CAL5130849.1"/>
    </source>
</evidence>
<dbReference type="InterPro" id="IPR006439">
    <property type="entry name" value="HAD-SF_hydro_IA"/>
</dbReference>
<keyword evidence="3" id="KW-0479">Metal-binding</keyword>
<dbReference type="EMBL" id="CAXLJL010000076">
    <property type="protein sequence ID" value="CAL5130849.1"/>
    <property type="molecule type" value="Genomic_DNA"/>
</dbReference>
<dbReference type="SFLD" id="SFLDS00003">
    <property type="entry name" value="Haloacid_Dehalogenase"/>
    <property type="match status" value="1"/>
</dbReference>
<dbReference type="SUPFAM" id="SSF56784">
    <property type="entry name" value="HAD-like"/>
    <property type="match status" value="1"/>
</dbReference>
<comment type="catalytic activity">
    <reaction evidence="6">
        <text>psi-UMP + H2O = pseudouridine + phosphate</text>
        <dbReference type="Rhea" id="RHEA:10944"/>
        <dbReference type="ChEBI" id="CHEBI:15377"/>
        <dbReference type="ChEBI" id="CHEBI:17802"/>
        <dbReference type="ChEBI" id="CHEBI:43474"/>
        <dbReference type="ChEBI" id="CHEBI:58380"/>
        <dbReference type="EC" id="3.1.3.96"/>
    </reaction>
</comment>
<accession>A0AAV2T439</accession>
<reference evidence="9" key="1">
    <citation type="submission" date="2024-06" db="EMBL/GenBank/DDBJ databases">
        <authorList>
            <person name="Liu X."/>
            <person name="Lenzi L."/>
            <person name="Haldenby T S."/>
            <person name="Uol C."/>
        </authorList>
    </citation>
    <scope>NUCLEOTIDE SEQUENCE</scope>
</reference>
<sequence>MLLKCTHAIFDVDGLLLNTEEIYTAEMSKVFASFGMEFTYDIKRKLMGRKGQEAANVVINDVHLPCTVEEYTNAVSARLTPELWHGAKCLPGVERLIFHLAENNIPMALATGSRSEDLQQKMKAHQNIMDKMSHVVTSGDDPAVKSGKPAPDIFQIAASRFTNPPSNPGTVIVFEDSPLGVQAGVAAGMHVIWVPQPQEPPGDVPDTMSASSASHVTRIPTLLEFKPEMFGIPPFKTT</sequence>
<evidence type="ECO:0000256" key="1">
    <source>
        <dbReference type="ARBA" id="ARBA00001946"/>
    </source>
</evidence>
<protein>
    <recommendedName>
        <fullName evidence="7">pseudouridine 5'-phosphatase</fullName>
        <ecNumber evidence="7">3.1.3.96</ecNumber>
    </recommendedName>
    <alternativeName>
        <fullName evidence="8">Pseudouridine-5'-monophosphatase</fullName>
    </alternativeName>
</protein>
<dbReference type="AlphaFoldDB" id="A0AAV2T439"/>
<dbReference type="InterPro" id="IPR023214">
    <property type="entry name" value="HAD_sf"/>
</dbReference>
<dbReference type="Gene3D" id="3.40.50.1000">
    <property type="entry name" value="HAD superfamily/HAD-like"/>
    <property type="match status" value="1"/>
</dbReference>
<evidence type="ECO:0000256" key="7">
    <source>
        <dbReference type="ARBA" id="ARBA00066578"/>
    </source>
</evidence>
<dbReference type="EC" id="3.1.3.96" evidence="7"/>
<dbReference type="InterPro" id="IPR023198">
    <property type="entry name" value="PGP-like_dom2"/>
</dbReference>
<dbReference type="NCBIfam" id="TIGR01509">
    <property type="entry name" value="HAD-SF-IA-v3"/>
    <property type="match status" value="1"/>
</dbReference>
<evidence type="ECO:0000256" key="5">
    <source>
        <dbReference type="ARBA" id="ARBA00022842"/>
    </source>
</evidence>
<evidence type="ECO:0000256" key="2">
    <source>
        <dbReference type="ARBA" id="ARBA00006171"/>
    </source>
</evidence>
<dbReference type="PANTHER" id="PTHR18901">
    <property type="entry name" value="2-DEOXYGLUCOSE-6-PHOSPHATE PHOSPHATASE 2"/>
    <property type="match status" value="1"/>
</dbReference>
<dbReference type="FunFam" id="1.10.150.240:FF:000001">
    <property type="entry name" value="Haloacid dehalogenase-like hydrolase domain"/>
    <property type="match status" value="1"/>
</dbReference>
<dbReference type="GO" id="GO:0046872">
    <property type="term" value="F:metal ion binding"/>
    <property type="evidence" value="ECO:0007669"/>
    <property type="project" value="UniProtKB-KW"/>
</dbReference>
<evidence type="ECO:0000313" key="10">
    <source>
        <dbReference type="Proteomes" id="UP001497525"/>
    </source>
</evidence>
<dbReference type="InterPro" id="IPR041492">
    <property type="entry name" value="HAD_2"/>
</dbReference>
<organism evidence="9 10">
    <name type="scientific">Calicophoron daubneyi</name>
    <name type="common">Rumen fluke</name>
    <name type="synonym">Paramphistomum daubneyi</name>
    <dbReference type="NCBI Taxonomy" id="300641"/>
    <lineage>
        <taxon>Eukaryota</taxon>
        <taxon>Metazoa</taxon>
        <taxon>Spiralia</taxon>
        <taxon>Lophotrochozoa</taxon>
        <taxon>Platyhelminthes</taxon>
        <taxon>Trematoda</taxon>
        <taxon>Digenea</taxon>
        <taxon>Plagiorchiida</taxon>
        <taxon>Pronocephalata</taxon>
        <taxon>Paramphistomoidea</taxon>
        <taxon>Paramphistomidae</taxon>
        <taxon>Calicophoron</taxon>
    </lineage>
</organism>
<comment type="cofactor">
    <cofactor evidence="1">
        <name>Mg(2+)</name>
        <dbReference type="ChEBI" id="CHEBI:18420"/>
    </cofactor>
</comment>
<evidence type="ECO:0000256" key="3">
    <source>
        <dbReference type="ARBA" id="ARBA00022723"/>
    </source>
</evidence>
<evidence type="ECO:0000256" key="6">
    <source>
        <dbReference type="ARBA" id="ARBA00052504"/>
    </source>
</evidence>
<dbReference type="Pfam" id="PF13419">
    <property type="entry name" value="HAD_2"/>
    <property type="match status" value="1"/>
</dbReference>
<gene>
    <name evidence="9" type="ORF">CDAUBV1_LOCUS3065</name>
</gene>
<comment type="similarity">
    <text evidence="2">Belongs to the HAD-like hydrolase superfamily. CbbY/CbbZ/Gph/YieH family.</text>
</comment>
<dbReference type="FunFam" id="3.40.50.1000:FF:000055">
    <property type="entry name" value="Haloacid dehalogenase-like hydrolase family protein"/>
    <property type="match status" value="1"/>
</dbReference>
<proteinExistence type="inferred from homology"/>
<keyword evidence="5" id="KW-0460">Magnesium</keyword>
<dbReference type="Proteomes" id="UP001497525">
    <property type="component" value="Unassembled WGS sequence"/>
</dbReference>
<dbReference type="InterPro" id="IPR036412">
    <property type="entry name" value="HAD-like_sf"/>
</dbReference>
<evidence type="ECO:0000256" key="4">
    <source>
        <dbReference type="ARBA" id="ARBA00022801"/>
    </source>
</evidence>
<dbReference type="SFLD" id="SFLDG01135">
    <property type="entry name" value="C1.5.6:_HAD__Beta-PGM__Phospha"/>
    <property type="match status" value="1"/>
</dbReference>
<dbReference type="Gene3D" id="1.10.150.240">
    <property type="entry name" value="Putative phosphatase, domain 2"/>
    <property type="match status" value="1"/>
</dbReference>